<comment type="subcellular location">
    <subcellularLocation>
        <location evidence="1">Sarcoplasmic reticulum membrane</location>
        <topology evidence="1">Single-pass type II membrane protein</topology>
    </subcellularLocation>
</comment>
<sequence length="119" mass="13721">MFDLVDYKNFSASSIAKIGSDPLKLVRDAMEETTDWIYGFFSLLSDIISSEDEEDDDGDEDTDKGEIDEPPLRKKEIHKDKTEKQEKPERKIQTKDWSANSSTIRTLKLTQLKPIYICT</sequence>
<dbReference type="EMBL" id="AL357352">
    <property type="status" value="NOT_ANNOTATED_CDS"/>
    <property type="molecule type" value="Genomic_DNA"/>
</dbReference>
<feature type="compositionally biased region" description="Basic and acidic residues" evidence="3">
    <location>
        <begin position="64"/>
        <end position="94"/>
    </location>
</feature>
<dbReference type="Ensembl" id="ENST00000422596.2">
    <property type="protein sequence ID" value="ENSP00000406768.2"/>
    <property type="gene ID" value="ENSG00000186439.16"/>
</dbReference>
<evidence type="ECO:0007829" key="6">
    <source>
        <dbReference type="PeptideAtlas" id="H0Y6P0"/>
    </source>
</evidence>
<dbReference type="Antibodypedia" id="51878">
    <property type="antibodies" value="49 antibodies from 12 providers"/>
</dbReference>
<keyword evidence="5" id="KW-1185">Reference proteome</keyword>
<proteinExistence type="evidence at protein level"/>
<reference evidence="4 5" key="1">
    <citation type="journal article" date="2001" name="Nature">
        <title>Initial sequencing and analysis of the human genome.</title>
        <authorList>
            <consortium name="International Human Genome Sequencing Consortium"/>
            <person name="Lander E.S."/>
            <person name="Linton L.M."/>
            <person name="Birren B."/>
            <person name="Nusbaum C."/>
            <person name="Zody M.C."/>
            <person name="Baldwin J."/>
            <person name="Devon K."/>
            <person name="Dewar K."/>
            <person name="Doyle M."/>
            <person name="FitzHugh W."/>
            <person name="Funke R."/>
            <person name="Gage D."/>
            <person name="Harris K."/>
            <person name="Heaford A."/>
            <person name="Howland J."/>
            <person name="Kann L."/>
            <person name="Lehoczky J."/>
            <person name="LeVine R."/>
            <person name="McEwan P."/>
            <person name="McKernan K."/>
            <person name="Meldrim J."/>
            <person name="Mesirov J.P."/>
            <person name="Miranda C."/>
            <person name="Morris W."/>
            <person name="Naylor J."/>
            <person name="Raymond C."/>
            <person name="Rosetti M."/>
            <person name="Santos R."/>
            <person name="Sheridan A."/>
            <person name="Sougnez C."/>
            <person name="Stange-Thomann N."/>
            <person name="Stojanovic N."/>
            <person name="Subramanian A."/>
            <person name="Wyman D."/>
            <person name="Rogers J."/>
            <person name="Sulston J."/>
            <person name="Ainscough R."/>
            <person name="Beck S."/>
            <person name="Bentley D."/>
            <person name="Burton J."/>
            <person name="Clee C."/>
            <person name="Carter N."/>
            <person name="Coulson A."/>
            <person name="Deadman R."/>
            <person name="Deloukas P."/>
            <person name="Dunham A."/>
            <person name="Dunham I."/>
            <person name="Durbin R."/>
            <person name="French L."/>
            <person name="Grafham D."/>
            <person name="Gregory S."/>
            <person name="Hubbard T."/>
            <person name="Humphray S."/>
            <person name="Hunt A."/>
            <person name="Jones M."/>
            <person name="Lloyd C."/>
            <person name="McMurray A."/>
            <person name="Matthews L."/>
            <person name="Mercer S."/>
            <person name="Milne S."/>
            <person name="Mullikin J.C."/>
            <person name="Mungall A."/>
            <person name="Plumb R."/>
            <person name="Ross M."/>
            <person name="Shownkeen R."/>
            <person name="Sims S."/>
            <person name="Waterston R.H."/>
            <person name="Wilson R.K."/>
            <person name="Hillier L.W."/>
            <person name="McPherson J.D."/>
            <person name="Marra M.A."/>
            <person name="Mardis E.R."/>
            <person name="Fulton L.A."/>
            <person name="Chinwalla A.T."/>
            <person name="Pepin K.H."/>
            <person name="Gish W.R."/>
            <person name="Chissoe S.L."/>
            <person name="Wendl M.C."/>
            <person name="Delehaunty K.D."/>
            <person name="Miner T.L."/>
            <person name="Delehaunty A."/>
            <person name="Kramer J.B."/>
            <person name="Cook L.L."/>
            <person name="Fulton R.S."/>
            <person name="Johnson D.L."/>
            <person name="Minx P.J."/>
            <person name="Clifton S.W."/>
            <person name="Hawkins T."/>
            <person name="Branscomb E."/>
            <person name="Predki P."/>
            <person name="Richardson P."/>
            <person name="Wenning S."/>
            <person name="Slezak T."/>
            <person name="Doggett N."/>
            <person name="Cheng J.F."/>
            <person name="Olsen A."/>
            <person name="Lucas S."/>
            <person name="Elkin C."/>
            <person name="Uberbacher E."/>
            <person name="Frazier M."/>
            <person name="Gibbs R.A."/>
            <person name="Muzny D.M."/>
            <person name="Scherer S.E."/>
            <person name="Bouck J.B."/>
            <person name="Sodergren E.J."/>
            <person name="Worley K.C."/>
            <person name="Rives C.M."/>
            <person name="Gorrell J.H."/>
            <person name="Metzker M.L."/>
            <person name="Naylor S.L."/>
            <person name="Kucherlapati R.S."/>
            <person name="Nelson D.L."/>
            <person name="Weinstock G.M."/>
            <person name="Sakaki Y."/>
            <person name="Fujiyama A."/>
            <person name="Hattori M."/>
            <person name="Yada T."/>
            <person name="Toyoda A."/>
            <person name="Itoh T."/>
            <person name="Kawagoe C."/>
            <person name="Watanabe H."/>
            <person name="Totoki Y."/>
            <person name="Taylor T."/>
            <person name="Weissenbach J."/>
            <person name="Heilig R."/>
            <person name="Saurin W."/>
            <person name="Artiguenave F."/>
            <person name="Brottier P."/>
            <person name="Bruls T."/>
            <person name="Pelletier E."/>
            <person name="Robert C."/>
            <person name="Wincker P."/>
            <person name="Smith D.R."/>
            <person name="Doucette-Stamm L."/>
            <person name="Rubenfield M."/>
            <person name="Weinstock K."/>
            <person name="Lee H.M."/>
            <person name="Dubois J."/>
            <person name="Rosenthal A."/>
            <person name="Platzer M."/>
            <person name="Nyakatura G."/>
            <person name="Taudien S."/>
            <person name="Rump A."/>
            <person name="Yang H."/>
            <person name="Yu J."/>
            <person name="Wang J."/>
            <person name="Huang G."/>
            <person name="Gu J."/>
            <person name="Hood L."/>
            <person name="Rowen L."/>
            <person name="Madan A."/>
            <person name="Qin S."/>
            <person name="Davis R.W."/>
            <person name="Federspiel N.A."/>
            <person name="Abola A.P."/>
            <person name="Proctor M.J."/>
            <person name="Myers R.M."/>
            <person name="Schmutz J."/>
            <person name="Dickson M."/>
            <person name="Grimwood J."/>
            <person name="Cox D.R."/>
            <person name="Olson M.V."/>
            <person name="Kaul R."/>
            <person name="Raymond C."/>
            <person name="Shimizu N."/>
            <person name="Kawasaki K."/>
            <person name="Minoshima S."/>
            <person name="Evans G.A."/>
            <person name="Athanasiou M."/>
            <person name="Schultz R."/>
            <person name="Roe B.A."/>
            <person name="Chen F."/>
            <person name="Pan H."/>
            <person name="Ramser J."/>
            <person name="Lehrach H."/>
            <person name="Reinhardt R."/>
            <person name="McCombie W.R."/>
            <person name="de la Bastide M."/>
            <person name="Dedhia N."/>
            <person name="Blocker H."/>
            <person name="Hornischer K."/>
            <person name="Nordsiek G."/>
            <person name="Agarwala R."/>
            <person name="Aravind L."/>
            <person name="Bailey J.A."/>
            <person name="Bateman A."/>
            <person name="Batzoglou S."/>
            <person name="Birney E."/>
            <person name="Bork P."/>
            <person name="Brown D.G."/>
            <person name="Burge C.B."/>
            <person name="Cerutti L."/>
            <person name="Chen H.C."/>
            <person name="Church D."/>
            <person name="Clamp M."/>
            <person name="Copley R.R."/>
            <person name="Doerks T."/>
            <person name="Eddy S.R."/>
            <person name="Eichler E.E."/>
            <person name="Furey T.S."/>
            <person name="Galagan J."/>
            <person name="Gilbert J.G."/>
            <person name="Harmon C."/>
            <person name="Hayashizaki Y."/>
            <person name="Haussler D."/>
            <person name="Hermjakob H."/>
            <person name="Hokamp K."/>
            <person name="Jang W."/>
            <person name="Johnson L.S."/>
            <person name="Jones T.A."/>
            <person name="Kasif S."/>
            <person name="Kaspryzk A."/>
            <person name="Kennedy S."/>
            <person name="Kent W.J."/>
            <person name="Kitts P."/>
            <person name="Koonin E.V."/>
            <person name="Korf I."/>
            <person name="Kulp D."/>
            <person name="Lancet D."/>
            <person name="Lowe T.M."/>
            <person name="McLysaght A."/>
            <person name="Mikkelsen T."/>
            <person name="Moran J.V."/>
            <person name="Mulder N."/>
            <person name="Pollara V.J."/>
            <person name="Ponting C.P."/>
            <person name="Schuler G."/>
            <person name="Schultz J."/>
            <person name="Slater G."/>
            <person name="Smit A.F."/>
            <person name="Stupka E."/>
            <person name="Szustakowski J."/>
            <person name="Thierry-Mieg D."/>
            <person name="Thierry-Mieg J."/>
            <person name="Wagner L."/>
            <person name="Wallis J."/>
            <person name="Wheeler R."/>
            <person name="Williams A."/>
            <person name="Wolf Y.I."/>
            <person name="Wolfe K.H."/>
            <person name="Yang S.P."/>
            <person name="Yeh R.F."/>
            <person name="Collins F."/>
            <person name="Guyer M.S."/>
            <person name="Peterson J."/>
            <person name="Felsenfeld A."/>
            <person name="Wetterstrand K.A."/>
            <person name="Patrinos A."/>
            <person name="Morgan M.J."/>
            <person name="de Jong P."/>
            <person name="Catanese J.J."/>
            <person name="Osoegawa K."/>
            <person name="Shizuya H."/>
            <person name="Choi S."/>
            <person name="Chen Y.J."/>
        </authorList>
    </citation>
    <scope>NUCLEOTIDE SEQUENCE [LARGE SCALE GENOMIC DNA]</scope>
</reference>
<evidence type="ECO:0000313" key="5">
    <source>
        <dbReference type="Proteomes" id="UP000005640"/>
    </source>
</evidence>
<dbReference type="Ensembl" id="ENST00000422596.2">
    <property type="protein sequence ID" value="ENSP00000406768.2"/>
    <property type="gene ID" value="ENSG00000186439.17"/>
</dbReference>
<dbReference type="ChiTaRS" id="TRDN">
    <property type="organism name" value="human"/>
</dbReference>
<dbReference type="AlphaFoldDB" id="H0Y6P0"/>
<dbReference type="GO" id="GO:0005102">
    <property type="term" value="F:signaling receptor binding"/>
    <property type="evidence" value="ECO:0007669"/>
    <property type="project" value="InterPro"/>
</dbReference>
<evidence type="ECO:0000313" key="4">
    <source>
        <dbReference type="Ensembl" id="ENSP00000406768.2"/>
    </source>
</evidence>
<dbReference type="EMBL" id="AL603902">
    <property type="status" value="NOT_ANNOTATED_CDS"/>
    <property type="molecule type" value="Genomic_DNA"/>
</dbReference>
<dbReference type="Bgee" id="ENSG00000186439">
    <property type="expression patterns" value="Expressed in skeletal muscle tissue of rectus abdominis and 123 other cell types or tissues"/>
</dbReference>
<reference evidence="4 5" key="2">
    <citation type="journal article" date="2003" name="Nature">
        <title>The DNA sequence and analysis of human chromosome 6.</title>
        <authorList>
            <person name="Mungall A.J."/>
            <person name="Palmer S.A."/>
            <person name="Sims S.K."/>
            <person name="Edwards C.A."/>
            <person name="Ashurst J.L."/>
            <person name="Wilming L."/>
            <person name="Jones M.C."/>
            <person name="Horton R."/>
            <person name="Hunt S.E."/>
            <person name="Scott C.E."/>
            <person name="Gilbert J.G."/>
            <person name="Clamp M.E."/>
            <person name="Bethel G."/>
            <person name="Milne S."/>
            <person name="Ainscough R."/>
            <person name="Almeida J.P."/>
            <person name="Ambrose K.D."/>
            <person name="Andrews T.D."/>
            <person name="Ashwell R.I."/>
            <person name="Babbage A.K."/>
            <person name="Bagguley C.L."/>
            <person name="Bailey J."/>
            <person name="Banerjee R."/>
            <person name="Barker D.J."/>
            <person name="Barlow K.F."/>
            <person name="Bates K."/>
            <person name="Beare D.M."/>
            <person name="Beasley H."/>
            <person name="Beasley O."/>
            <person name="Bird C.P."/>
            <person name="Blakey S."/>
            <person name="Bray-Allen S."/>
            <person name="Brook J."/>
            <person name="Brown A.J."/>
            <person name="Brown J.Y."/>
            <person name="Burford D.C."/>
            <person name="Burrill W."/>
            <person name="Burton J."/>
            <person name="Carder C."/>
            <person name="Carter N.P."/>
            <person name="Chapman J.C."/>
            <person name="Clark S.Y."/>
            <person name="Clark G."/>
            <person name="Clee C.M."/>
            <person name="Clegg S."/>
            <person name="Cobley V."/>
            <person name="Collier R.E."/>
            <person name="Collins J.E."/>
            <person name="Colman L.K."/>
            <person name="Corby N.R."/>
            <person name="Coville G.J."/>
            <person name="Culley K.M."/>
            <person name="Dhami P."/>
            <person name="Davies J."/>
            <person name="Dunn M."/>
            <person name="Earthrowl M.E."/>
            <person name="Ellington A.E."/>
            <person name="Evans K.A."/>
            <person name="Faulkner L."/>
            <person name="Francis M.D."/>
            <person name="Frankish A."/>
            <person name="Frankland J."/>
            <person name="French L."/>
            <person name="Garner P."/>
            <person name="Garnett J."/>
            <person name="Ghori M.J."/>
            <person name="Gilby L.M."/>
            <person name="Gillson C.J."/>
            <person name="Glithero R.J."/>
            <person name="Grafham D.V."/>
            <person name="Grant M."/>
            <person name="Gribble S."/>
            <person name="Griffiths C."/>
            <person name="Griffiths M."/>
            <person name="Hall R."/>
            <person name="Halls K.S."/>
            <person name="Hammond S."/>
            <person name="Harley J.L."/>
            <person name="Hart E.A."/>
            <person name="Heath P.D."/>
            <person name="Heathcott R."/>
            <person name="Holmes S.J."/>
            <person name="Howden P.J."/>
            <person name="Howe K.L."/>
            <person name="Howell G.R."/>
            <person name="Huckle E."/>
            <person name="Humphray S.J."/>
            <person name="Humphries M.D."/>
            <person name="Hunt A.R."/>
            <person name="Johnson C.M."/>
            <person name="Joy A.A."/>
            <person name="Kay M."/>
            <person name="Keenan S.J."/>
            <person name="Kimberley A.M."/>
            <person name="King A."/>
            <person name="Laird G.K."/>
            <person name="Langford C."/>
            <person name="Lawlor S."/>
            <person name="Leongamornlert D.A."/>
            <person name="Leversha M."/>
            <person name="Lloyd C.R."/>
            <person name="Lloyd D.M."/>
            <person name="Loveland J.E."/>
            <person name="Lovell J."/>
            <person name="Martin S."/>
            <person name="Mashreghi-Mohammadi M."/>
            <person name="Maslen G.L."/>
            <person name="Matthews L."/>
            <person name="McCann O.T."/>
            <person name="McLaren S.J."/>
            <person name="McLay K."/>
            <person name="McMurray A."/>
            <person name="Moore M.J."/>
            <person name="Mullikin J.C."/>
            <person name="Niblett D."/>
            <person name="Nickerson T."/>
            <person name="Novik K.L."/>
            <person name="Oliver K."/>
            <person name="Overton-Larty E.K."/>
            <person name="Parker A."/>
            <person name="Patel R."/>
            <person name="Pearce A.V."/>
            <person name="Peck A.I."/>
            <person name="Phillimore B."/>
            <person name="Phillips S."/>
            <person name="Plumb R.W."/>
            <person name="Porter K.M."/>
            <person name="Ramsey Y."/>
            <person name="Ranby S.A."/>
            <person name="Rice C.M."/>
            <person name="Ross M.T."/>
            <person name="Searle S.M."/>
            <person name="Sehra H.K."/>
            <person name="Sheridan E."/>
            <person name="Skuce C.D."/>
            <person name="Smith S."/>
            <person name="Smith M."/>
            <person name="Spraggon L."/>
            <person name="Squares S.L."/>
            <person name="Steward C.A."/>
            <person name="Sycamore N."/>
            <person name="Tamlyn-Hall G."/>
            <person name="Tester J."/>
            <person name="Theaker A.J."/>
            <person name="Thomas D.W."/>
            <person name="Thorpe A."/>
            <person name="Tracey A."/>
            <person name="Tromans A."/>
            <person name="Tubby B."/>
            <person name="Wall M."/>
            <person name="Wallis J.M."/>
            <person name="West A.P."/>
            <person name="White S.S."/>
            <person name="Whitehead S.L."/>
            <person name="Whittaker H."/>
            <person name="Wild A."/>
            <person name="Willey D.J."/>
            <person name="Wilmer T.E."/>
            <person name="Wood J.M."/>
            <person name="Wray P.W."/>
            <person name="Wyatt J.C."/>
            <person name="Young L."/>
            <person name="Younger R.M."/>
            <person name="Bentley D.R."/>
            <person name="Coulson A."/>
            <person name="Durbin R."/>
            <person name="Hubbard T."/>
            <person name="Sulston J.E."/>
            <person name="Dunham I."/>
            <person name="Rogers J."/>
            <person name="Beck S."/>
        </authorList>
    </citation>
    <scope>NUCLEOTIDE SEQUENCE [LARGE SCALE GENOMIC DNA]</scope>
</reference>
<dbReference type="PANTHER" id="PTHR14106:SF0">
    <property type="entry name" value="TRIADIN"/>
    <property type="match status" value="1"/>
</dbReference>
<organism evidence="4 5">
    <name type="scientific">Homo sapiens</name>
    <name type="common">Human</name>
    <dbReference type="NCBI Taxonomy" id="9606"/>
    <lineage>
        <taxon>Eukaryota</taxon>
        <taxon>Metazoa</taxon>
        <taxon>Chordata</taxon>
        <taxon>Craniata</taxon>
        <taxon>Vertebrata</taxon>
        <taxon>Euteleostomi</taxon>
        <taxon>Mammalia</taxon>
        <taxon>Eutheria</taxon>
        <taxon>Euarchontoglires</taxon>
        <taxon>Primates</taxon>
        <taxon>Haplorrhini</taxon>
        <taxon>Catarrhini</taxon>
        <taxon>Hominidae</taxon>
        <taxon>Homo</taxon>
    </lineage>
</organism>
<dbReference type="VEuPathDB" id="HostDB:ENSG00000186439"/>
<dbReference type="HGNC" id="HGNC:12261">
    <property type="gene designation" value="TRDN"/>
</dbReference>
<gene>
    <name evidence="4" type="primary">TRDN</name>
</gene>
<dbReference type="InterPro" id="IPR010798">
    <property type="entry name" value="Triadin"/>
</dbReference>
<dbReference type="ExpressionAtlas" id="H0Y6P0">
    <property type="expression patterns" value="baseline and differential"/>
</dbReference>
<dbReference type="OrthoDB" id="9908116at2759"/>
<dbReference type="PANTHER" id="PTHR14106">
    <property type="entry name" value="TRIADIN"/>
    <property type="match status" value="1"/>
</dbReference>
<feature type="compositionally biased region" description="Acidic residues" evidence="3">
    <location>
        <begin position="51"/>
        <end position="63"/>
    </location>
</feature>
<keyword evidence="6 7" id="KW-1267">Proteomics identification</keyword>
<dbReference type="UCSC" id="uc063rbw.1">
    <property type="organism name" value="human"/>
</dbReference>
<reference evidence="4 5" key="3">
    <citation type="journal article" date="2004" name="Nature">
        <title>Finishing the euchromatic sequence of the human genome.</title>
        <authorList>
            <consortium name="International Human Genome Sequencing Consortium"/>
        </authorList>
    </citation>
    <scope>NUCLEOTIDE SEQUENCE [LARGE SCALE GENOMIC DNA]</scope>
</reference>
<dbReference type="EMBL" id="AL603911">
    <property type="status" value="NOT_ANNOTATED_CDS"/>
    <property type="molecule type" value="Genomic_DNA"/>
</dbReference>
<evidence type="ECO:0007829" key="7">
    <source>
        <dbReference type="ProteomicsDB" id="H0Y6P0"/>
    </source>
</evidence>
<protein>
    <submittedName>
        <fullName evidence="4">Triadin</fullName>
    </submittedName>
</protein>
<evidence type="ECO:0000256" key="3">
    <source>
        <dbReference type="SAM" id="MobiDB-lite"/>
    </source>
</evidence>
<feature type="region of interest" description="Disordered" evidence="3">
    <location>
        <begin position="51"/>
        <end position="97"/>
    </location>
</feature>
<dbReference type="EMBL" id="AL445259">
    <property type="status" value="NOT_ANNOTATED_CDS"/>
    <property type="molecule type" value="Genomic_DNA"/>
</dbReference>
<dbReference type="Proteomes" id="UP000005640">
    <property type="component" value="Chromosome 6"/>
</dbReference>
<keyword evidence="2" id="KW-0703">Sarcoplasmic reticulum</keyword>
<dbReference type="GeneTree" id="ENSGT00510000049207"/>
<reference evidence="4" key="4">
    <citation type="submission" date="2025-08" db="UniProtKB">
        <authorList>
            <consortium name="Ensembl"/>
        </authorList>
    </citation>
    <scope>IDENTIFICATION</scope>
</reference>
<evidence type="ECO:0000256" key="2">
    <source>
        <dbReference type="ARBA" id="ARBA00022951"/>
    </source>
</evidence>
<dbReference type="GO" id="GO:0033017">
    <property type="term" value="C:sarcoplasmic reticulum membrane"/>
    <property type="evidence" value="ECO:0007669"/>
    <property type="project" value="UniProtKB-SubCell"/>
</dbReference>
<evidence type="ECO:0000256" key="1">
    <source>
        <dbReference type="ARBA" id="ARBA00004157"/>
    </source>
</evidence>
<dbReference type="HOGENOM" id="CLU_3244719_0_0_1"/>
<name>H0Y6P0_HUMAN</name>
<dbReference type="OpenTargets" id="ENSG00000186439"/>
<dbReference type="EMBL" id="AL133257">
    <property type="status" value="NOT_ANNOTATED_CDS"/>
    <property type="molecule type" value="Genomic_DNA"/>
</dbReference>
<reference evidence="4" key="5">
    <citation type="submission" date="2025-09" db="UniProtKB">
        <authorList>
            <consortium name="Ensembl"/>
        </authorList>
    </citation>
    <scope>IDENTIFICATION</scope>
</reference>
<accession>H0Y6P0</accession>